<gene>
    <name evidence="1" type="ordered locus">Clocel_2500</name>
</gene>
<sequence length="144" mass="16030">MYVFIITILPMGLLAQRVNATNLPLSSYDKNGNLNYNGSYLGRDINNVYRLENYNKSSLVIIQSSEGSPVEIIKHNPDETSNRFETELEDFRNYIGAASGSFYYLVRGTSGVSINSLNLTTGEIGKLCDVQVPTGFQSLKFPDM</sequence>
<evidence type="ECO:0000313" key="2">
    <source>
        <dbReference type="Proteomes" id="UP000002730"/>
    </source>
</evidence>
<dbReference type="EMBL" id="CP002160">
    <property type="protein sequence ID" value="ADL52212.1"/>
    <property type="molecule type" value="Genomic_DNA"/>
</dbReference>
<proteinExistence type="predicted"/>
<dbReference type="KEGG" id="ccb:Clocel_2500"/>
<dbReference type="Proteomes" id="UP000002730">
    <property type="component" value="Chromosome"/>
</dbReference>
<keyword evidence="2" id="KW-1185">Reference proteome</keyword>
<evidence type="ECO:0000313" key="1">
    <source>
        <dbReference type="EMBL" id="ADL52212.1"/>
    </source>
</evidence>
<name>D9SQK6_CLOC7</name>
<reference evidence="1 2" key="1">
    <citation type="submission" date="2010-08" db="EMBL/GenBank/DDBJ databases">
        <title>Complete sequence of Clostridium cellulovorans 743B.</title>
        <authorList>
            <consortium name="US DOE Joint Genome Institute"/>
            <person name="Lucas S."/>
            <person name="Copeland A."/>
            <person name="Lapidus A."/>
            <person name="Cheng J.-F."/>
            <person name="Bruce D."/>
            <person name="Goodwin L."/>
            <person name="Pitluck S."/>
            <person name="Chertkov O."/>
            <person name="Detter J.C."/>
            <person name="Han C."/>
            <person name="Tapia R."/>
            <person name="Land M."/>
            <person name="Hauser L."/>
            <person name="Chang Y.-J."/>
            <person name="Jeffries C."/>
            <person name="Kyrpides N."/>
            <person name="Ivanova N."/>
            <person name="Mikhailova N."/>
            <person name="Hemme C.L."/>
            <person name="Woyke T."/>
        </authorList>
    </citation>
    <scope>NUCLEOTIDE SEQUENCE [LARGE SCALE GENOMIC DNA]</scope>
    <source>
        <strain evidence="2">ATCC 35296 / DSM 3052 / OCM 3 / 743B</strain>
    </source>
</reference>
<accession>D9SQK6</accession>
<protein>
    <submittedName>
        <fullName evidence="1">Uncharacterized protein</fullName>
    </submittedName>
</protein>
<organism evidence="1 2">
    <name type="scientific">Clostridium cellulovorans (strain ATCC 35296 / DSM 3052 / OCM 3 / 743B)</name>
    <dbReference type="NCBI Taxonomy" id="573061"/>
    <lineage>
        <taxon>Bacteria</taxon>
        <taxon>Bacillati</taxon>
        <taxon>Bacillota</taxon>
        <taxon>Clostridia</taxon>
        <taxon>Eubacteriales</taxon>
        <taxon>Clostridiaceae</taxon>
        <taxon>Clostridium</taxon>
    </lineage>
</organism>
<dbReference type="AlphaFoldDB" id="D9SQK6"/>
<dbReference type="HOGENOM" id="CLU_1793095_0_0_9"/>